<dbReference type="AlphaFoldDB" id="H6L9L8"/>
<dbReference type="HOGENOM" id="CLU_2865287_0_0_10"/>
<dbReference type="KEGG" id="sgn:SGRA_0457"/>
<gene>
    <name evidence="1" type="ordered locus">SGRA_0457</name>
</gene>
<sequence length="64" mass="7406">MRPLALGPVFCLAPSSMPPLEAPAKLGKRECFKQVLFIPFFDQSKWPKSLILYFFYYLKIVIIP</sequence>
<accession>H6L9L8</accession>
<evidence type="ECO:0000313" key="1">
    <source>
        <dbReference type="EMBL" id="AFC23196.1"/>
    </source>
</evidence>
<dbReference type="STRING" id="984262.SGRA_0457"/>
<protein>
    <submittedName>
        <fullName evidence="1">Uncharacterized protein</fullName>
    </submittedName>
</protein>
<proteinExistence type="predicted"/>
<organism evidence="1 2">
    <name type="scientific">Saprospira grandis (strain Lewin)</name>
    <dbReference type="NCBI Taxonomy" id="984262"/>
    <lineage>
        <taxon>Bacteria</taxon>
        <taxon>Pseudomonadati</taxon>
        <taxon>Bacteroidota</taxon>
        <taxon>Saprospiria</taxon>
        <taxon>Saprospirales</taxon>
        <taxon>Saprospiraceae</taxon>
        <taxon>Saprospira</taxon>
    </lineage>
</organism>
<name>H6L9L8_SAPGL</name>
<evidence type="ECO:0000313" key="2">
    <source>
        <dbReference type="Proteomes" id="UP000007519"/>
    </source>
</evidence>
<reference evidence="1 2" key="1">
    <citation type="journal article" date="2012" name="Stand. Genomic Sci.">
        <title>Complete genome sequencing and analysis of Saprospira grandis str. Lewin, a predatory marine bacterium.</title>
        <authorList>
            <person name="Saw J.H."/>
            <person name="Yuryev A."/>
            <person name="Kanbe M."/>
            <person name="Hou S."/>
            <person name="Young A.G."/>
            <person name="Aizawa S."/>
            <person name="Alam M."/>
        </authorList>
    </citation>
    <scope>NUCLEOTIDE SEQUENCE [LARGE SCALE GENOMIC DNA]</scope>
    <source>
        <strain evidence="1 2">Lewin</strain>
    </source>
</reference>
<dbReference type="Proteomes" id="UP000007519">
    <property type="component" value="Chromosome"/>
</dbReference>
<dbReference type="EMBL" id="CP002831">
    <property type="protein sequence ID" value="AFC23196.1"/>
    <property type="molecule type" value="Genomic_DNA"/>
</dbReference>
<keyword evidence="2" id="KW-1185">Reference proteome</keyword>